<name>A0ABM0LWV6_SACKO</name>
<keyword evidence="5" id="KW-0732">Signal</keyword>
<keyword evidence="10" id="KW-0482">Metalloprotease</keyword>
<evidence type="ECO:0000256" key="3">
    <source>
        <dbReference type="ARBA" id="ARBA00022670"/>
    </source>
</evidence>
<dbReference type="InterPro" id="IPR024079">
    <property type="entry name" value="MetalloPept_cat_dom_sf"/>
</dbReference>
<dbReference type="SUPFAM" id="SSF50923">
    <property type="entry name" value="Hemopexin-like domain"/>
    <property type="match status" value="1"/>
</dbReference>
<evidence type="ECO:0000256" key="6">
    <source>
        <dbReference type="ARBA" id="ARBA00022737"/>
    </source>
</evidence>
<dbReference type="SMART" id="SM00120">
    <property type="entry name" value="HX"/>
    <property type="match status" value="4"/>
</dbReference>
<keyword evidence="8" id="KW-0862">Zinc</keyword>
<dbReference type="Pfam" id="PF00413">
    <property type="entry name" value="Peptidase_M10"/>
    <property type="match status" value="1"/>
</dbReference>
<dbReference type="SUPFAM" id="SSF55486">
    <property type="entry name" value="Metalloproteases ('zincins'), catalytic domain"/>
    <property type="match status" value="1"/>
</dbReference>
<dbReference type="InterPro" id="IPR001818">
    <property type="entry name" value="Pept_M10_metallopeptidase"/>
</dbReference>
<keyword evidence="15" id="KW-1185">Reference proteome</keyword>
<evidence type="ECO:0000256" key="7">
    <source>
        <dbReference type="ARBA" id="ARBA00022801"/>
    </source>
</evidence>
<protein>
    <submittedName>
        <fullName evidence="16">Matrix metalloproteinase-19-like</fullName>
    </submittedName>
</protein>
<dbReference type="InterPro" id="IPR033739">
    <property type="entry name" value="M10A_MMP"/>
</dbReference>
<evidence type="ECO:0000256" key="9">
    <source>
        <dbReference type="ARBA" id="ARBA00022837"/>
    </source>
</evidence>
<dbReference type="CDD" id="cd00094">
    <property type="entry name" value="HX"/>
    <property type="match status" value="1"/>
</dbReference>
<evidence type="ECO:0000313" key="16">
    <source>
        <dbReference type="RefSeq" id="XP_006812247.1"/>
    </source>
</evidence>
<feature type="domain" description="Peptidase metallopeptidase" evidence="14">
    <location>
        <begin position="119"/>
        <end position="279"/>
    </location>
</feature>
<keyword evidence="7" id="KW-0378">Hydrolase</keyword>
<evidence type="ECO:0000256" key="10">
    <source>
        <dbReference type="ARBA" id="ARBA00023049"/>
    </source>
</evidence>
<dbReference type="InterPro" id="IPR000585">
    <property type="entry name" value="Hemopexin-like_dom"/>
</dbReference>
<dbReference type="InterPro" id="IPR021190">
    <property type="entry name" value="Pept_M10A"/>
</dbReference>
<reference evidence="16" key="1">
    <citation type="submission" date="2025-08" db="UniProtKB">
        <authorList>
            <consortium name="RefSeq"/>
        </authorList>
    </citation>
    <scope>IDENTIFICATION</scope>
    <source>
        <tissue evidence="16">Testes</tissue>
    </source>
</reference>
<feature type="repeat" description="Hemopexin" evidence="13">
    <location>
        <begin position="442"/>
        <end position="488"/>
    </location>
</feature>
<proteinExistence type="inferred from homology"/>
<dbReference type="GeneID" id="100376403"/>
<dbReference type="Proteomes" id="UP000694865">
    <property type="component" value="Unplaced"/>
</dbReference>
<keyword evidence="12" id="KW-1015">Disulfide bond</keyword>
<keyword evidence="3" id="KW-0645">Protease</keyword>
<evidence type="ECO:0000256" key="4">
    <source>
        <dbReference type="ARBA" id="ARBA00022723"/>
    </source>
</evidence>
<feature type="repeat" description="Hemopexin" evidence="13">
    <location>
        <begin position="346"/>
        <end position="392"/>
    </location>
</feature>
<evidence type="ECO:0000256" key="5">
    <source>
        <dbReference type="ARBA" id="ARBA00022729"/>
    </source>
</evidence>
<evidence type="ECO:0000256" key="13">
    <source>
        <dbReference type="PROSITE-ProRule" id="PRU01011"/>
    </source>
</evidence>
<evidence type="ECO:0000259" key="14">
    <source>
        <dbReference type="SMART" id="SM00235"/>
    </source>
</evidence>
<evidence type="ECO:0000256" key="12">
    <source>
        <dbReference type="ARBA" id="ARBA00023157"/>
    </source>
</evidence>
<dbReference type="PROSITE" id="PS00024">
    <property type="entry name" value="HEMOPEXIN"/>
    <property type="match status" value="1"/>
</dbReference>
<dbReference type="CDD" id="cd04278">
    <property type="entry name" value="ZnMc_MMP"/>
    <property type="match status" value="1"/>
</dbReference>
<dbReference type="InterPro" id="IPR018487">
    <property type="entry name" value="Hemopexin-like_repeat"/>
</dbReference>
<evidence type="ECO:0000256" key="8">
    <source>
        <dbReference type="ARBA" id="ARBA00022833"/>
    </source>
</evidence>
<sequence>MSRRFKQNTLPGHSFSDKDALCYFKELSDHLLYLINNDDDENFASHYSVLGEVLCYSQAYGNYGKLWRDTFYHCHPGKPLEECLAMALRLPPMGVYILERVAHCYQFSDKKDEAIKLYENSKWDKRDLTYEYLSYTNDVSKDDQRNAISRAFKRWSDVTPLTFTEVTDGGADISLDFVVGDHGDGDANAFNRKGEVMAHAYPPGNGDIHFNDLENFAVDSGTADGIDLEWVATHEIGHSLGLGHSEYHKSVMHSKYPGYISNLQLTRDDVNGIQAIYGKNKYYVPMFPSHSSQAPDICKCSFDAIITANVYKDTYVIKKRHIWKLNEHGVVDTYPRKLSETYNYLPGNIDTGFTSYWSNRTYFFRGDQYWRYYGYILEPGYPKSTNATGIPRRPDAALVWPGDASYLIYFFKGPRYYIWSEYDETIIPGGVGLISDRWSGLPKHFDTAFSRDGDTFFVKRDKYWLVKNGDLKVSEGYPRSTSDDWLNCV</sequence>
<evidence type="ECO:0000256" key="2">
    <source>
        <dbReference type="ARBA" id="ARBA00010370"/>
    </source>
</evidence>
<dbReference type="Gene3D" id="3.40.390.10">
    <property type="entry name" value="Collagenase (Catalytic Domain)"/>
    <property type="match status" value="1"/>
</dbReference>
<keyword evidence="6" id="KW-0677">Repeat</keyword>
<keyword evidence="11" id="KW-0865">Zymogen</keyword>
<dbReference type="InterPro" id="IPR018486">
    <property type="entry name" value="Hemopexin_CS"/>
</dbReference>
<dbReference type="Pfam" id="PF00045">
    <property type="entry name" value="Hemopexin"/>
    <property type="match status" value="2"/>
</dbReference>
<accession>A0ABM0LWV6</accession>
<comment type="cofactor">
    <cofactor evidence="1">
        <name>Zn(2+)</name>
        <dbReference type="ChEBI" id="CHEBI:29105"/>
    </cofactor>
</comment>
<dbReference type="PANTHER" id="PTHR10201:SF294">
    <property type="entry name" value="MATRIX METALLOPROTEINASE 16"/>
    <property type="match status" value="1"/>
</dbReference>
<evidence type="ECO:0000313" key="15">
    <source>
        <dbReference type="Proteomes" id="UP000694865"/>
    </source>
</evidence>
<keyword evidence="9" id="KW-0106">Calcium</keyword>
<organism evidence="15 16">
    <name type="scientific">Saccoglossus kowalevskii</name>
    <name type="common">Acorn worm</name>
    <dbReference type="NCBI Taxonomy" id="10224"/>
    <lineage>
        <taxon>Eukaryota</taxon>
        <taxon>Metazoa</taxon>
        <taxon>Hemichordata</taxon>
        <taxon>Enteropneusta</taxon>
        <taxon>Harrimaniidae</taxon>
        <taxon>Saccoglossus</taxon>
    </lineage>
</organism>
<dbReference type="PRINTS" id="PR00138">
    <property type="entry name" value="MATRIXIN"/>
</dbReference>
<dbReference type="PROSITE" id="PS51642">
    <property type="entry name" value="HEMOPEXIN_2"/>
    <property type="match status" value="2"/>
</dbReference>
<dbReference type="SMART" id="SM00235">
    <property type="entry name" value="ZnMc"/>
    <property type="match status" value="1"/>
</dbReference>
<dbReference type="InterPro" id="IPR036375">
    <property type="entry name" value="Hemopexin-like_dom_sf"/>
</dbReference>
<comment type="similarity">
    <text evidence="2">Belongs to the peptidase M10A family.</text>
</comment>
<dbReference type="InterPro" id="IPR006026">
    <property type="entry name" value="Peptidase_Metallo"/>
</dbReference>
<dbReference type="PANTHER" id="PTHR10201">
    <property type="entry name" value="MATRIX METALLOPROTEINASE"/>
    <property type="match status" value="1"/>
</dbReference>
<dbReference type="Gene3D" id="2.110.10.10">
    <property type="entry name" value="Hemopexin-like domain"/>
    <property type="match status" value="1"/>
</dbReference>
<dbReference type="RefSeq" id="XP_006812247.1">
    <property type="nucleotide sequence ID" value="XM_006812184.1"/>
</dbReference>
<gene>
    <name evidence="16" type="primary">LOC100376403</name>
</gene>
<evidence type="ECO:0000256" key="11">
    <source>
        <dbReference type="ARBA" id="ARBA00023145"/>
    </source>
</evidence>
<keyword evidence="4" id="KW-0479">Metal-binding</keyword>
<evidence type="ECO:0000256" key="1">
    <source>
        <dbReference type="ARBA" id="ARBA00001947"/>
    </source>
</evidence>